<dbReference type="Gene3D" id="1.10.260.40">
    <property type="entry name" value="lambda repressor-like DNA-binding domains"/>
    <property type="match status" value="1"/>
</dbReference>
<dbReference type="PANTHER" id="PTHR30146:SF109">
    <property type="entry name" value="HTH-TYPE TRANSCRIPTIONAL REGULATOR GALS"/>
    <property type="match status" value="1"/>
</dbReference>
<reference evidence="5 6" key="1">
    <citation type="journal article" date="2018" name="Front. Microbiol.">
        <title>Novel Insights Into Bacterial Dimethylsulfoniopropionate Catabolism in the East China Sea.</title>
        <authorList>
            <person name="Liu J."/>
            <person name="Liu J."/>
            <person name="Zhang S.H."/>
            <person name="Liang J."/>
            <person name="Lin H."/>
            <person name="Song D."/>
            <person name="Yang G.P."/>
            <person name="Todd J.D."/>
            <person name="Zhang X.H."/>
        </authorList>
    </citation>
    <scope>NUCLEOTIDE SEQUENCE [LARGE SCALE GENOMIC DNA]</scope>
    <source>
        <strain evidence="5 6">ZYFD042</strain>
    </source>
</reference>
<dbReference type="SMART" id="SM00354">
    <property type="entry name" value="HTH_LACI"/>
    <property type="match status" value="1"/>
</dbReference>
<dbReference type="EMBL" id="RBZY01000070">
    <property type="protein sequence ID" value="RWR15991.1"/>
    <property type="molecule type" value="Genomic_DNA"/>
</dbReference>
<evidence type="ECO:0000256" key="3">
    <source>
        <dbReference type="ARBA" id="ARBA00023163"/>
    </source>
</evidence>
<evidence type="ECO:0000256" key="2">
    <source>
        <dbReference type="ARBA" id="ARBA00023125"/>
    </source>
</evidence>
<dbReference type="GO" id="GO:0000976">
    <property type="term" value="F:transcription cis-regulatory region binding"/>
    <property type="evidence" value="ECO:0007669"/>
    <property type="project" value="TreeGrafter"/>
</dbReference>
<evidence type="ECO:0000313" key="6">
    <source>
        <dbReference type="Proteomes" id="UP000285970"/>
    </source>
</evidence>
<protein>
    <submittedName>
        <fullName evidence="5">LacI family transcriptional regulator</fullName>
    </submittedName>
</protein>
<dbReference type="RefSeq" id="WP_128218823.1">
    <property type="nucleotide sequence ID" value="NZ_RBZY01000070.1"/>
</dbReference>
<dbReference type="Pfam" id="PF13377">
    <property type="entry name" value="Peripla_BP_3"/>
    <property type="match status" value="1"/>
</dbReference>
<accession>A0A443J686</accession>
<keyword evidence="1" id="KW-0805">Transcription regulation</keyword>
<feature type="domain" description="HTH lacI-type" evidence="4">
    <location>
        <begin position="3"/>
        <end position="57"/>
    </location>
</feature>
<dbReference type="OrthoDB" id="2854648at2"/>
<dbReference type="InterPro" id="IPR010982">
    <property type="entry name" value="Lambda_DNA-bd_dom_sf"/>
</dbReference>
<dbReference type="SUPFAM" id="SSF53822">
    <property type="entry name" value="Periplasmic binding protein-like I"/>
    <property type="match status" value="1"/>
</dbReference>
<comment type="caution">
    <text evidence="5">The sequence shown here is derived from an EMBL/GenBank/DDBJ whole genome shotgun (WGS) entry which is preliminary data.</text>
</comment>
<dbReference type="AlphaFoldDB" id="A0A443J686"/>
<dbReference type="GO" id="GO:0003700">
    <property type="term" value="F:DNA-binding transcription factor activity"/>
    <property type="evidence" value="ECO:0007669"/>
    <property type="project" value="TreeGrafter"/>
</dbReference>
<dbReference type="CDD" id="cd01392">
    <property type="entry name" value="HTH_LacI"/>
    <property type="match status" value="1"/>
</dbReference>
<organism evidence="5 6">
    <name type="scientific">Microbacterium enclense</name>
    <dbReference type="NCBI Taxonomy" id="993073"/>
    <lineage>
        <taxon>Bacteria</taxon>
        <taxon>Bacillati</taxon>
        <taxon>Actinomycetota</taxon>
        <taxon>Actinomycetes</taxon>
        <taxon>Micrococcales</taxon>
        <taxon>Microbacteriaceae</taxon>
        <taxon>Microbacterium</taxon>
    </lineage>
</organism>
<proteinExistence type="predicted"/>
<dbReference type="InterPro" id="IPR000843">
    <property type="entry name" value="HTH_LacI"/>
</dbReference>
<dbReference type="PROSITE" id="PS00356">
    <property type="entry name" value="HTH_LACI_1"/>
    <property type="match status" value="1"/>
</dbReference>
<gene>
    <name evidence="5" type="ORF">D8Y23_14630</name>
</gene>
<dbReference type="PROSITE" id="PS50932">
    <property type="entry name" value="HTH_LACI_2"/>
    <property type="match status" value="1"/>
</dbReference>
<sequence>MTVTLQDVAAVARVSIKTVSNVVRDYPHVRPSTRARVQEAIDQLGYVPHSTARRLATGRTGMVAFALPAIEAPYFAELAALMSTEVDGFDYRLLIEQTVGGLDEERAVLRGREQGLIDGLVFQPTFLSAEAIEEFRGTTPLVLLGEMPPPSTVDHVMVDNVAAARTATFHLLRSGRTRVAFLGRNQNSGHTTATLRLEGYRAALEEIDAVRGDDLLIPMTQFGAFAAEAAIGDALKSGVRFDGLVCFDDLSAIGAMKALSRAGCLVPDDVAVVGWDDILMTQFTAPALTTIRPHKATLVQTAFSFLRDRIGGEGGDGRHALVGFDLVVRGSTAT</sequence>
<dbReference type="Gene3D" id="3.40.50.2300">
    <property type="match status" value="2"/>
</dbReference>
<dbReference type="InterPro" id="IPR046335">
    <property type="entry name" value="LacI/GalR-like_sensor"/>
</dbReference>
<keyword evidence="3" id="KW-0804">Transcription</keyword>
<evidence type="ECO:0000256" key="1">
    <source>
        <dbReference type="ARBA" id="ARBA00023015"/>
    </source>
</evidence>
<dbReference type="Proteomes" id="UP000285970">
    <property type="component" value="Unassembled WGS sequence"/>
</dbReference>
<dbReference type="SUPFAM" id="SSF47413">
    <property type="entry name" value="lambda repressor-like DNA-binding domains"/>
    <property type="match status" value="1"/>
</dbReference>
<dbReference type="Pfam" id="PF00356">
    <property type="entry name" value="LacI"/>
    <property type="match status" value="1"/>
</dbReference>
<dbReference type="CDD" id="cd06267">
    <property type="entry name" value="PBP1_LacI_sugar_binding-like"/>
    <property type="match status" value="1"/>
</dbReference>
<evidence type="ECO:0000313" key="5">
    <source>
        <dbReference type="EMBL" id="RWR15991.1"/>
    </source>
</evidence>
<dbReference type="PANTHER" id="PTHR30146">
    <property type="entry name" value="LACI-RELATED TRANSCRIPTIONAL REPRESSOR"/>
    <property type="match status" value="1"/>
</dbReference>
<evidence type="ECO:0000259" key="4">
    <source>
        <dbReference type="PROSITE" id="PS50932"/>
    </source>
</evidence>
<name>A0A443J686_9MICO</name>
<dbReference type="InterPro" id="IPR028082">
    <property type="entry name" value="Peripla_BP_I"/>
</dbReference>
<keyword evidence="2" id="KW-0238">DNA-binding</keyword>